<dbReference type="Pfam" id="PF02498">
    <property type="entry name" value="Bro-N"/>
    <property type="match status" value="1"/>
</dbReference>
<proteinExistence type="predicted"/>
<dbReference type="AlphaFoldDB" id="A0A9W3SGV1"/>
<sequence length="143" mass="16152">MTQMQIFSHNMFGNLEVFIQGGKEYFPATDVAKVLGYSDPHKAVKQHTKEDGWVICPVVIPEKNQTVEKKFINEPNLYRLIVKSKLPQAEQFEKWVFEEVLPSIRKHGAYMTPPTINALLQDPDLLIGPRVATQTRATGKASG</sequence>
<dbReference type="SMART" id="SM01040">
    <property type="entry name" value="Bro-N"/>
    <property type="match status" value="1"/>
</dbReference>
<name>A0A9W3SGV1_BACTU</name>
<gene>
    <name evidence="2" type="ORF">BT246_55790</name>
</gene>
<evidence type="ECO:0000259" key="1">
    <source>
        <dbReference type="PROSITE" id="PS51750"/>
    </source>
</evidence>
<dbReference type="PANTHER" id="PTHR36180:SF2">
    <property type="entry name" value="BRO FAMILY PROTEIN"/>
    <property type="match status" value="1"/>
</dbReference>
<dbReference type="Proteomes" id="UP000092743">
    <property type="component" value="Chromosome"/>
</dbReference>
<protein>
    <submittedName>
        <fullName evidence="2">Prophage antirepressor</fullName>
    </submittedName>
</protein>
<evidence type="ECO:0000313" key="3">
    <source>
        <dbReference type="Proteomes" id="UP000092743"/>
    </source>
</evidence>
<dbReference type="PROSITE" id="PS51750">
    <property type="entry name" value="BRO_N"/>
    <property type="match status" value="1"/>
</dbReference>
<organism evidence="2 3">
    <name type="scientific">Bacillus thuringiensis</name>
    <dbReference type="NCBI Taxonomy" id="1428"/>
    <lineage>
        <taxon>Bacteria</taxon>
        <taxon>Bacillati</taxon>
        <taxon>Bacillota</taxon>
        <taxon>Bacilli</taxon>
        <taxon>Bacillales</taxon>
        <taxon>Bacillaceae</taxon>
        <taxon>Bacillus</taxon>
        <taxon>Bacillus cereus group</taxon>
    </lineage>
</organism>
<dbReference type="EMBL" id="CP015350">
    <property type="protein sequence ID" value="ANS50877.1"/>
    <property type="molecule type" value="Genomic_DNA"/>
</dbReference>
<dbReference type="InterPro" id="IPR003497">
    <property type="entry name" value="BRO_N_domain"/>
</dbReference>
<reference evidence="2 3" key="1">
    <citation type="submission" date="2016-04" db="EMBL/GenBank/DDBJ databases">
        <title>High quality genome of the nematocidal Bacillus thuringiensis MYBT18246.</title>
        <authorList>
            <person name="Hollensteiner J."/>
            <person name="Poehlein A."/>
            <person name="Sproeer C."/>
            <person name="Bunk B."/>
            <person name="Rosenstiel P."/>
            <person name="Schulenburg H."/>
            <person name="Liesegang H."/>
        </authorList>
    </citation>
    <scope>NUCLEOTIDE SEQUENCE [LARGE SCALE GENOMIC DNA]</scope>
    <source>
        <strain evidence="2 3">MYBT18246</strain>
    </source>
</reference>
<feature type="domain" description="Bro-N" evidence="1">
    <location>
        <begin position="1"/>
        <end position="108"/>
    </location>
</feature>
<accession>A0A9W3SGV1</accession>
<evidence type="ECO:0000313" key="2">
    <source>
        <dbReference type="EMBL" id="ANS50877.1"/>
    </source>
</evidence>
<dbReference type="PANTHER" id="PTHR36180">
    <property type="entry name" value="DNA-BINDING PROTEIN-RELATED-RELATED"/>
    <property type="match status" value="1"/>
</dbReference>